<dbReference type="AlphaFoldDB" id="A0A411JK96"/>
<dbReference type="InParanoid" id="A0A411JK96"/>
<dbReference type="InterPro" id="IPR000276">
    <property type="entry name" value="GPCR_Rhodpsn"/>
</dbReference>
<feature type="transmembrane region" description="Helical" evidence="11">
    <location>
        <begin position="86"/>
        <end position="107"/>
    </location>
</feature>
<reference evidence="13" key="2">
    <citation type="journal article" date="2019" name="Cell">
        <title>Small-Molecule Agonists of Ae. aegypti Neuropeptide Y Receptor Block Mosquito Biting.</title>
        <authorList>
            <person name="Duvall L.B."/>
            <person name="Ramos-Espiritu L."/>
            <person name="Barsoum K.E."/>
            <person name="Glickman J.F."/>
            <person name="Vosshall L.B."/>
        </authorList>
    </citation>
    <scope>NUCLEOTIDE SEQUENCE</scope>
</reference>
<dbReference type="PANTHER" id="PTHR24238">
    <property type="entry name" value="G-PROTEIN COUPLED RECEPTOR"/>
    <property type="match status" value="1"/>
</dbReference>
<dbReference type="GO" id="GO:0005886">
    <property type="term" value="C:plasma membrane"/>
    <property type="evidence" value="ECO:0007669"/>
    <property type="project" value="TreeGrafter"/>
</dbReference>
<dbReference type="PANTHER" id="PTHR24238:SF58">
    <property type="entry name" value="FI22604P1"/>
    <property type="match status" value="1"/>
</dbReference>
<feature type="region of interest" description="Disordered" evidence="10">
    <location>
        <begin position="327"/>
        <end position="347"/>
    </location>
</feature>
<dbReference type="PROSITE" id="PS50262">
    <property type="entry name" value="G_PROTEIN_RECEP_F1_2"/>
    <property type="match status" value="1"/>
</dbReference>
<evidence type="ECO:0000256" key="5">
    <source>
        <dbReference type="ARBA" id="ARBA00023040"/>
    </source>
</evidence>
<evidence type="ECO:0000256" key="7">
    <source>
        <dbReference type="ARBA" id="ARBA00023170"/>
    </source>
</evidence>
<feature type="compositionally biased region" description="Low complexity" evidence="10">
    <location>
        <begin position="287"/>
        <end position="296"/>
    </location>
</feature>
<feature type="compositionally biased region" description="Basic residues" evidence="10">
    <location>
        <begin position="463"/>
        <end position="472"/>
    </location>
</feature>
<evidence type="ECO:0000256" key="9">
    <source>
        <dbReference type="RuleBase" id="RU000688"/>
    </source>
</evidence>
<keyword evidence="15" id="KW-1185">Reference proteome</keyword>
<comment type="subcellular location">
    <subcellularLocation>
        <location evidence="1">Membrane</location>
        <topology evidence="1">Multi-pass membrane protein</topology>
    </subcellularLocation>
</comment>
<dbReference type="Gene3D" id="1.20.1070.10">
    <property type="entry name" value="Rhodopsin 7-helix transmembrane proteins"/>
    <property type="match status" value="1"/>
</dbReference>
<comment type="similarity">
    <text evidence="2 9">Belongs to the G-protein coupled receptor 1 family.</text>
</comment>
<evidence type="ECO:0000259" key="12">
    <source>
        <dbReference type="PROSITE" id="PS50262"/>
    </source>
</evidence>
<feature type="transmembrane region" description="Helical" evidence="11">
    <location>
        <begin position="160"/>
        <end position="180"/>
    </location>
</feature>
<sequence>MAFQISESAFQYLSSNNITAANFQDLDASPRDQLIGYWENSLKNLSTEQRTVFTVLVILVMVLAIFGNVVTFITNIRREQRHLFRVCLLSLALSDILFVTITSIVYLSQFNTEYNSLWTLGELMCTFAPFFQTMAVLVDSITLVAIALDRYMAVVRLTKGAWEPSGVLCVACAVLIWGLAAGVSSPMLTLYQIYHVIVLIADRTHSDVITGYFLAEICATDKSKNGYYFGIVFTVIFLPLLLSFLWLNSIIAKEIWIRRNPLDNRSKVHKKSKTGMFTDSTGERKTTSTNISSSNASDRRPPSFPVRHTAYSVSKCVCSNCVDQHSPPQVPPPPPPTAPSTSPASNNRKKRQLRMFKAIVFIMSVFFLCRLPTWIFLLIKLHGTANTNTFWMLHYIFGIMAMLNCVLNPLIYTFLGETIKVTVFLKTMCERFWVDPCRRGAQRVRTKFSEHVHSGKGEVTLRVGKKRPHQQQKQRDGMFSGD</sequence>
<feature type="region of interest" description="Disordered" evidence="10">
    <location>
        <begin position="455"/>
        <end position="482"/>
    </location>
</feature>
<feature type="region of interest" description="Disordered" evidence="10">
    <location>
        <begin position="268"/>
        <end position="304"/>
    </location>
</feature>
<dbReference type="CDD" id="cd00637">
    <property type="entry name" value="7tm_classA_rhodopsin-like"/>
    <property type="match status" value="1"/>
</dbReference>
<dbReference type="SUPFAM" id="SSF81321">
    <property type="entry name" value="Family A G protein-coupled receptor-like"/>
    <property type="match status" value="1"/>
</dbReference>
<evidence type="ECO:0000256" key="1">
    <source>
        <dbReference type="ARBA" id="ARBA00004141"/>
    </source>
</evidence>
<dbReference type="EMBL" id="MH810175">
    <property type="protein sequence ID" value="QBC65440.1"/>
    <property type="molecule type" value="mRNA"/>
</dbReference>
<dbReference type="PROSITE" id="PS00237">
    <property type="entry name" value="G_PROTEIN_RECEP_F1_1"/>
    <property type="match status" value="1"/>
</dbReference>
<evidence type="ECO:0000313" key="13">
    <source>
        <dbReference type="EMBL" id="QBC65440.1"/>
    </source>
</evidence>
<evidence type="ECO:0000313" key="14">
    <source>
        <dbReference type="EnsemblMetazoa" id="AAEL017549-PB"/>
    </source>
</evidence>
<feature type="transmembrane region" description="Helical" evidence="11">
    <location>
        <begin position="227"/>
        <end position="251"/>
    </location>
</feature>
<feature type="transmembrane region" description="Helical" evidence="11">
    <location>
        <begin position="127"/>
        <end position="148"/>
    </location>
</feature>
<organism evidence="13">
    <name type="scientific">Aedes aegypti</name>
    <name type="common">Yellowfever mosquito</name>
    <name type="synonym">Culex aegypti</name>
    <dbReference type="NCBI Taxonomy" id="7159"/>
    <lineage>
        <taxon>Eukaryota</taxon>
        <taxon>Metazoa</taxon>
        <taxon>Ecdysozoa</taxon>
        <taxon>Arthropoda</taxon>
        <taxon>Hexapoda</taxon>
        <taxon>Insecta</taxon>
        <taxon>Pterygota</taxon>
        <taxon>Neoptera</taxon>
        <taxon>Endopterygota</taxon>
        <taxon>Diptera</taxon>
        <taxon>Nematocera</taxon>
        <taxon>Culicoidea</taxon>
        <taxon>Culicidae</taxon>
        <taxon>Culicinae</taxon>
        <taxon>Aedini</taxon>
        <taxon>Aedes</taxon>
        <taxon>Stegomyia</taxon>
    </lineage>
</organism>
<gene>
    <name evidence="14" type="primary">110678930</name>
    <name evidence="13" type="ORF">LOC110678930</name>
</gene>
<protein>
    <submittedName>
        <fullName evidence="13">NPY receptor</fullName>
    </submittedName>
</protein>
<feature type="compositionally biased region" description="Pro residues" evidence="10">
    <location>
        <begin position="328"/>
        <end position="338"/>
    </location>
</feature>
<evidence type="ECO:0000256" key="4">
    <source>
        <dbReference type="ARBA" id="ARBA00022989"/>
    </source>
</evidence>
<evidence type="ECO:0000256" key="2">
    <source>
        <dbReference type="ARBA" id="ARBA00010663"/>
    </source>
</evidence>
<evidence type="ECO:0000256" key="8">
    <source>
        <dbReference type="ARBA" id="ARBA00023224"/>
    </source>
</evidence>
<dbReference type="OrthoDB" id="5957382at2759"/>
<evidence type="ECO:0000256" key="3">
    <source>
        <dbReference type="ARBA" id="ARBA00022692"/>
    </source>
</evidence>
<keyword evidence="8 9" id="KW-0807">Transducer</keyword>
<feature type="transmembrane region" description="Helical" evidence="11">
    <location>
        <begin position="52"/>
        <end position="74"/>
    </location>
</feature>
<reference evidence="14 15" key="1">
    <citation type="submission" date="2017-06" db="EMBL/GenBank/DDBJ databases">
        <title>Aedes aegypti genome working group (AGWG) sequencing and assembly.</title>
        <authorList>
            <consortium name="Aedes aegypti Genome Working Group (AGWG)"/>
            <person name="Matthews B.J."/>
        </authorList>
    </citation>
    <scope>NUCLEOTIDE SEQUENCE [LARGE SCALE GENOMIC DNA]</scope>
    <source>
        <strain evidence="14 15">LVP_AGWG</strain>
    </source>
</reference>
<keyword evidence="5 9" id="KW-0297">G-protein coupled receptor</keyword>
<keyword evidence="4 11" id="KW-1133">Transmembrane helix</keyword>
<feature type="transmembrane region" description="Helical" evidence="11">
    <location>
        <begin position="391"/>
        <end position="415"/>
    </location>
</feature>
<proteinExistence type="evidence at transcript level"/>
<dbReference type="Pfam" id="PF00001">
    <property type="entry name" value="7tm_1"/>
    <property type="match status" value="1"/>
</dbReference>
<evidence type="ECO:0000256" key="11">
    <source>
        <dbReference type="SAM" id="Phobius"/>
    </source>
</evidence>
<dbReference type="InterPro" id="IPR017452">
    <property type="entry name" value="GPCR_Rhodpsn_7TM"/>
</dbReference>
<evidence type="ECO:0000256" key="6">
    <source>
        <dbReference type="ARBA" id="ARBA00023136"/>
    </source>
</evidence>
<name>A0A411JK96_AEDAE</name>
<reference evidence="14" key="3">
    <citation type="submission" date="2022-10" db="UniProtKB">
        <authorList>
            <consortium name="EnsemblMetazoa"/>
        </authorList>
    </citation>
    <scope>IDENTIFICATION</scope>
    <source>
        <strain evidence="14">LVP_AGWG</strain>
    </source>
</reference>
<feature type="domain" description="G-protein coupled receptors family 1 profile" evidence="12">
    <location>
        <begin position="67"/>
        <end position="412"/>
    </location>
</feature>
<dbReference type="Proteomes" id="UP000008820">
    <property type="component" value="Chromosome 3"/>
</dbReference>
<dbReference type="VEuPathDB" id="VectorBase:AAEL017549"/>
<feature type="transmembrane region" description="Helical" evidence="11">
    <location>
        <begin position="358"/>
        <end position="379"/>
    </location>
</feature>
<dbReference type="PRINTS" id="PR00237">
    <property type="entry name" value="GPCRRHODOPSN"/>
</dbReference>
<evidence type="ECO:0000256" key="10">
    <source>
        <dbReference type="SAM" id="MobiDB-lite"/>
    </source>
</evidence>
<keyword evidence="7 9" id="KW-0675">Receptor</keyword>
<dbReference type="GO" id="GO:0008188">
    <property type="term" value="F:neuropeptide receptor activity"/>
    <property type="evidence" value="ECO:0007669"/>
    <property type="project" value="TreeGrafter"/>
</dbReference>
<dbReference type="EnsemblMetazoa" id="AAEL017549-RB">
    <property type="protein sequence ID" value="AAEL017549-PB"/>
    <property type="gene ID" value="AAEL017549"/>
</dbReference>
<evidence type="ECO:0000313" key="15">
    <source>
        <dbReference type="Proteomes" id="UP000008820"/>
    </source>
</evidence>
<accession>A0A411JK96</accession>
<keyword evidence="3 9" id="KW-0812">Transmembrane</keyword>
<keyword evidence="6 11" id="KW-0472">Membrane</keyword>